<keyword evidence="4" id="KW-1185">Reference proteome</keyword>
<evidence type="ECO:0000259" key="2">
    <source>
        <dbReference type="PROSITE" id="PS51194"/>
    </source>
</evidence>
<dbReference type="Proteomes" id="UP001596410">
    <property type="component" value="Unassembled WGS sequence"/>
</dbReference>
<feature type="domain" description="Helicase ATP-binding" evidence="1">
    <location>
        <begin position="236"/>
        <end position="388"/>
    </location>
</feature>
<dbReference type="EMBL" id="JBHSZV010000029">
    <property type="protein sequence ID" value="MFC7062531.1"/>
    <property type="molecule type" value="Genomic_DNA"/>
</dbReference>
<dbReference type="SUPFAM" id="SSF52540">
    <property type="entry name" value="P-loop containing nucleoside triphosphate hydrolases"/>
    <property type="match status" value="1"/>
</dbReference>
<dbReference type="Pfam" id="PF00271">
    <property type="entry name" value="Helicase_C"/>
    <property type="match status" value="1"/>
</dbReference>
<dbReference type="Pfam" id="PF11907">
    <property type="entry name" value="DUF3427"/>
    <property type="match status" value="1"/>
</dbReference>
<dbReference type="Gene3D" id="3.40.50.300">
    <property type="entry name" value="P-loop containing nucleotide triphosphate hydrolases"/>
    <property type="match status" value="2"/>
</dbReference>
<feature type="domain" description="Helicase C-terminal" evidence="2">
    <location>
        <begin position="440"/>
        <end position="589"/>
    </location>
</feature>
<dbReference type="SMART" id="SM00487">
    <property type="entry name" value="DEXDc"/>
    <property type="match status" value="1"/>
</dbReference>
<dbReference type="InterPro" id="IPR058403">
    <property type="entry name" value="DUF8090"/>
</dbReference>
<dbReference type="Pfam" id="PF13091">
    <property type="entry name" value="PLDc_2"/>
    <property type="match status" value="1"/>
</dbReference>
<protein>
    <submittedName>
        <fullName evidence="3">DUF3427 domain-containing protein</fullName>
    </submittedName>
</protein>
<dbReference type="InterPro" id="IPR014001">
    <property type="entry name" value="Helicase_ATP-bd"/>
</dbReference>
<dbReference type="PROSITE" id="PS51194">
    <property type="entry name" value="HELICASE_CTER"/>
    <property type="match status" value="1"/>
</dbReference>
<dbReference type="CDD" id="cd09204">
    <property type="entry name" value="PLDc_N_DEXD_b2"/>
    <property type="match status" value="1"/>
</dbReference>
<dbReference type="Gene3D" id="3.30.870.10">
    <property type="entry name" value="Endonuclease Chain A"/>
    <property type="match status" value="1"/>
</dbReference>
<dbReference type="PANTHER" id="PTHR47396">
    <property type="entry name" value="TYPE I RESTRICTION ENZYME ECOKI R PROTEIN"/>
    <property type="match status" value="1"/>
</dbReference>
<dbReference type="SMART" id="SM00490">
    <property type="entry name" value="HELICc"/>
    <property type="match status" value="1"/>
</dbReference>
<dbReference type="InterPro" id="IPR025202">
    <property type="entry name" value="PLD-like_dom"/>
</dbReference>
<dbReference type="RefSeq" id="WP_204710410.1">
    <property type="nucleotide sequence ID" value="NZ_JBHSZV010000029.1"/>
</dbReference>
<dbReference type="InterPro" id="IPR021835">
    <property type="entry name" value="DUF3427"/>
</dbReference>
<dbReference type="CDD" id="cd18032">
    <property type="entry name" value="DEXHc_RE_I_III_res"/>
    <property type="match status" value="1"/>
</dbReference>
<dbReference type="Pfam" id="PF04851">
    <property type="entry name" value="ResIII"/>
    <property type="match status" value="1"/>
</dbReference>
<name>A0ABW2ENS6_9BACI</name>
<accession>A0ABW2ENS6</accession>
<sequence>MENIIEQMQHSFQKGFIDRNHSQSSRFRPELLVNQASKRQDVLTTLVDELKSCQSFMFSVAFITESGLATLKSHLLDLYERGIRGKILTSTFQMFNKPKVFRELLKIKNVDVRIADVEGFHSKGYIFHHDTFYSLIVGSSNLTANALKVNYEWNLKLTSHENGEIIHHFHDQFEEMWGNAQPLTEHWIDLYEEEYVHPHFSQVAEFPGEYKGNRLKDSLAIYPNKMQKAALKGIESVRQAEENRALIVSATGTGKTYLSAFGVRSVRPKRMLFVVHREQILQKAKQDFHRVLGGEESDFGILSGSVKETDSKYLFATVQMMSKPEVMQSFDPEEFDYILIDEVHKAGSMSYLQIIEYFKPEFLLGMTATPERTDGFNLFELFDYNVAYEIRLQEALEEDMLTPFHYVGVTDLIVEGEELERTDLFTHLTAGERVDRVIEKIDYYGYSGERVSGLIFCSSKQEARKLSQQMNERGFSTVALTGEDSQEIRREQVLRLENGALDYILTVDIFNEGIDIPCINQVVMLRQTKSSIVFIQQLGRGLRKHDTKNYVTVIDFIGNYENNYLIPIALSGDYTQNKDNIRRRMIDTSYIQGTSTVNFEEVAKQRIYDAIKTAKLTHMKVLRDAYKELKNRIGRVPLLADFHKNHSIDPRVLVDKKDNYHEFLIAMKEEIEPLSKYEQQVLTMFSLEILNGKREHEVVLLDLLMENEKVSYESFKEKLQQKNCRTDEHTLRSVERIFKLSFFTSNDTKKYGSSPIIELNEYREFEWNPRLKKKLSDNGWFRTLVRDIIHVSYIKNEQYSSDLPLTPYQKYSRKDACKLLNWDNDEGSTVYGYKPKHQTCPIFITYHKKDDVESSINYEDQFINPEILKWYTRSNRTINSNEVQEIIEARERQNDIHLFVKKDDGEGSDFYYLGKALPDKNTVEETTMKDKTKELPVVRMNMMIEQNIDQKIYDYLHE</sequence>
<evidence type="ECO:0000259" key="1">
    <source>
        <dbReference type="PROSITE" id="PS51192"/>
    </source>
</evidence>
<proteinExistence type="predicted"/>
<dbReference type="SUPFAM" id="SSF56024">
    <property type="entry name" value="Phospholipase D/nuclease"/>
    <property type="match status" value="1"/>
</dbReference>
<organism evidence="3 4">
    <name type="scientific">Halobacillus seohaensis</name>
    <dbReference type="NCBI Taxonomy" id="447421"/>
    <lineage>
        <taxon>Bacteria</taxon>
        <taxon>Bacillati</taxon>
        <taxon>Bacillota</taxon>
        <taxon>Bacilli</taxon>
        <taxon>Bacillales</taxon>
        <taxon>Bacillaceae</taxon>
        <taxon>Halobacillus</taxon>
    </lineage>
</organism>
<dbReference type="InterPro" id="IPR001650">
    <property type="entry name" value="Helicase_C-like"/>
</dbReference>
<dbReference type="InterPro" id="IPR050742">
    <property type="entry name" value="Helicase_Restrict-Modif_Enz"/>
</dbReference>
<dbReference type="PROSITE" id="PS51192">
    <property type="entry name" value="HELICASE_ATP_BIND_1"/>
    <property type="match status" value="1"/>
</dbReference>
<dbReference type="PANTHER" id="PTHR47396:SF1">
    <property type="entry name" value="ATP-DEPENDENT HELICASE IRC3-RELATED"/>
    <property type="match status" value="1"/>
</dbReference>
<gene>
    <name evidence="3" type="ORF">ACFQIC_11745</name>
</gene>
<comment type="caution">
    <text evidence="3">The sequence shown here is derived from an EMBL/GenBank/DDBJ whole genome shotgun (WGS) entry which is preliminary data.</text>
</comment>
<dbReference type="InterPro" id="IPR027417">
    <property type="entry name" value="P-loop_NTPase"/>
</dbReference>
<evidence type="ECO:0000313" key="3">
    <source>
        <dbReference type="EMBL" id="MFC7062531.1"/>
    </source>
</evidence>
<dbReference type="Pfam" id="PF26350">
    <property type="entry name" value="DUF8090"/>
    <property type="match status" value="1"/>
</dbReference>
<reference evidence="4" key="1">
    <citation type="journal article" date="2019" name="Int. J. Syst. Evol. Microbiol.">
        <title>The Global Catalogue of Microorganisms (GCM) 10K type strain sequencing project: providing services to taxonomists for standard genome sequencing and annotation.</title>
        <authorList>
            <consortium name="The Broad Institute Genomics Platform"/>
            <consortium name="The Broad Institute Genome Sequencing Center for Infectious Disease"/>
            <person name="Wu L."/>
            <person name="Ma J."/>
        </authorList>
    </citation>
    <scope>NUCLEOTIDE SEQUENCE [LARGE SCALE GENOMIC DNA]</scope>
    <source>
        <strain evidence="4">CGMCC 4.1621</strain>
    </source>
</reference>
<dbReference type="CDD" id="cd18799">
    <property type="entry name" value="SF2_C_EcoAI-like"/>
    <property type="match status" value="1"/>
</dbReference>
<evidence type="ECO:0000313" key="4">
    <source>
        <dbReference type="Proteomes" id="UP001596410"/>
    </source>
</evidence>
<dbReference type="InterPro" id="IPR006935">
    <property type="entry name" value="Helicase/UvrB_N"/>
</dbReference>